<feature type="transmembrane region" description="Helical" evidence="1">
    <location>
        <begin position="153"/>
        <end position="170"/>
    </location>
</feature>
<name>A0ABQ1MVM9_9BACT</name>
<protein>
    <recommendedName>
        <fullName evidence="4">CAAX amino terminal protease family</fullName>
    </recommendedName>
</protein>
<keyword evidence="1" id="KW-0472">Membrane</keyword>
<feature type="transmembrane region" description="Helical" evidence="1">
    <location>
        <begin position="73"/>
        <end position="91"/>
    </location>
</feature>
<comment type="caution">
    <text evidence="2">The sequence shown here is derived from an EMBL/GenBank/DDBJ whole genome shotgun (WGS) entry which is preliminary data.</text>
</comment>
<dbReference type="RefSeq" id="WP_188443730.1">
    <property type="nucleotide sequence ID" value="NZ_BMFD01000011.1"/>
</dbReference>
<accession>A0ABQ1MVM9</accession>
<dbReference type="Proteomes" id="UP000635885">
    <property type="component" value="Unassembled WGS sequence"/>
</dbReference>
<evidence type="ECO:0000313" key="2">
    <source>
        <dbReference type="EMBL" id="GGC47945.1"/>
    </source>
</evidence>
<organism evidence="2 3">
    <name type="scientific">Belliella aquatica</name>
    <dbReference type="NCBI Taxonomy" id="1323734"/>
    <lineage>
        <taxon>Bacteria</taxon>
        <taxon>Pseudomonadati</taxon>
        <taxon>Bacteroidota</taxon>
        <taxon>Cytophagia</taxon>
        <taxon>Cytophagales</taxon>
        <taxon>Cyclobacteriaceae</taxon>
        <taxon>Belliella</taxon>
    </lineage>
</organism>
<reference evidence="3" key="1">
    <citation type="journal article" date="2019" name="Int. J. Syst. Evol. Microbiol.">
        <title>The Global Catalogue of Microorganisms (GCM) 10K type strain sequencing project: providing services to taxonomists for standard genome sequencing and annotation.</title>
        <authorList>
            <consortium name="The Broad Institute Genomics Platform"/>
            <consortium name="The Broad Institute Genome Sequencing Center for Infectious Disease"/>
            <person name="Wu L."/>
            <person name="Ma J."/>
        </authorList>
    </citation>
    <scope>NUCLEOTIDE SEQUENCE [LARGE SCALE GENOMIC DNA]</scope>
    <source>
        <strain evidence="3">CGMCC 1.12479</strain>
    </source>
</reference>
<feature type="transmembrane region" description="Helical" evidence="1">
    <location>
        <begin position="176"/>
        <end position="197"/>
    </location>
</feature>
<keyword evidence="1" id="KW-1133">Transmembrane helix</keyword>
<keyword evidence="3" id="KW-1185">Reference proteome</keyword>
<sequence>MKVLIKNEIDFLRSLPQTKRIRYFRGSKIQKIILVLLFYLVLDFLIALPLAYFLDLIFPNLEDAYLLDIDLDISGFFLIVIFAPILEELIFRLPLKLSLWRFHFFLLVVALSCFIIDPYFGFAMLIFWAISINLFLSKKYFNFIKLKWLKYRVAIFYFFSFLFGIVHAFNFDPEFLPYYAFSIIFLPQLIGGVLLAVIRLRFGFFYALLLHSTFNGILMLVEFLTET</sequence>
<evidence type="ECO:0000256" key="1">
    <source>
        <dbReference type="SAM" id="Phobius"/>
    </source>
</evidence>
<feature type="transmembrane region" description="Helical" evidence="1">
    <location>
        <begin position="98"/>
        <end position="116"/>
    </location>
</feature>
<feature type="transmembrane region" description="Helical" evidence="1">
    <location>
        <begin position="122"/>
        <end position="141"/>
    </location>
</feature>
<feature type="transmembrane region" description="Helical" evidence="1">
    <location>
        <begin position="32"/>
        <end position="53"/>
    </location>
</feature>
<feature type="transmembrane region" description="Helical" evidence="1">
    <location>
        <begin position="204"/>
        <end position="224"/>
    </location>
</feature>
<proteinExistence type="predicted"/>
<evidence type="ECO:0000313" key="3">
    <source>
        <dbReference type="Proteomes" id="UP000635885"/>
    </source>
</evidence>
<evidence type="ECO:0008006" key="4">
    <source>
        <dbReference type="Google" id="ProtNLM"/>
    </source>
</evidence>
<keyword evidence="1" id="KW-0812">Transmembrane</keyword>
<gene>
    <name evidence="2" type="ORF">GCM10010993_28060</name>
</gene>
<dbReference type="EMBL" id="BMFD01000011">
    <property type="protein sequence ID" value="GGC47945.1"/>
    <property type="molecule type" value="Genomic_DNA"/>
</dbReference>